<organism evidence="1 2">
    <name type="scientific">Caenorhabditis auriculariae</name>
    <dbReference type="NCBI Taxonomy" id="2777116"/>
    <lineage>
        <taxon>Eukaryota</taxon>
        <taxon>Metazoa</taxon>
        <taxon>Ecdysozoa</taxon>
        <taxon>Nematoda</taxon>
        <taxon>Chromadorea</taxon>
        <taxon>Rhabditida</taxon>
        <taxon>Rhabditina</taxon>
        <taxon>Rhabditomorpha</taxon>
        <taxon>Rhabditoidea</taxon>
        <taxon>Rhabditidae</taxon>
        <taxon>Peloderinae</taxon>
        <taxon>Caenorhabditis</taxon>
    </lineage>
</organism>
<evidence type="ECO:0000313" key="2">
    <source>
        <dbReference type="Proteomes" id="UP000835052"/>
    </source>
</evidence>
<dbReference type="Proteomes" id="UP000835052">
    <property type="component" value="Unassembled WGS sequence"/>
</dbReference>
<comment type="caution">
    <text evidence="1">The sequence shown here is derived from an EMBL/GenBank/DDBJ whole genome shotgun (WGS) entry which is preliminary data.</text>
</comment>
<keyword evidence="2" id="KW-1185">Reference proteome</keyword>
<protein>
    <submittedName>
        <fullName evidence="1">Uncharacterized protein</fullName>
    </submittedName>
</protein>
<accession>A0A8S1H0A0</accession>
<name>A0A8S1H0A0_9PELO</name>
<dbReference type="EMBL" id="CAJGYM010000009">
    <property type="protein sequence ID" value="CAD6188762.1"/>
    <property type="molecule type" value="Genomic_DNA"/>
</dbReference>
<proteinExistence type="predicted"/>
<dbReference type="AlphaFoldDB" id="A0A8S1H0A0"/>
<reference evidence="1" key="1">
    <citation type="submission" date="2020-10" db="EMBL/GenBank/DDBJ databases">
        <authorList>
            <person name="Kikuchi T."/>
        </authorList>
    </citation>
    <scope>NUCLEOTIDE SEQUENCE</scope>
    <source>
        <strain evidence="1">NKZ352</strain>
    </source>
</reference>
<sequence length="213" mass="24148">MESAVFAGQLARLNCTHRFILFGAHWRVFVMTAHLSLKWVGRRSNDFVVVAVVVVVVGGARGPGLEACPWVPGWLVASRRRLAVSSNRRLRAGLGYHSRELRFAAKVTWDQSMYVGSRELHYSASDAFPLNGMALHAKHGLEHVFYKQFQVKRLNTVAKPSSFIENIFKCFAITILMRECTAVDVFMLSAILRRVFCRFLRSMANPNHLVRRG</sequence>
<gene>
    <name evidence="1" type="ORF">CAUJ_LOCUS4681</name>
</gene>
<evidence type="ECO:0000313" key="1">
    <source>
        <dbReference type="EMBL" id="CAD6188762.1"/>
    </source>
</evidence>